<gene>
    <name evidence="3" type="ORF">H696_01346</name>
</gene>
<dbReference type="GO" id="GO:0051879">
    <property type="term" value="F:Hsp90 protein binding"/>
    <property type="evidence" value="ECO:0007669"/>
    <property type="project" value="InterPro"/>
</dbReference>
<accession>A0A058ZEQ7</accession>
<dbReference type="EMBL" id="KB932202">
    <property type="protein sequence ID" value="KCV71937.1"/>
    <property type="molecule type" value="Genomic_DNA"/>
</dbReference>
<dbReference type="InterPro" id="IPR007052">
    <property type="entry name" value="CS_dom"/>
</dbReference>
<keyword evidence="4" id="KW-1185">Reference proteome</keyword>
<proteinExistence type="inferred from homology"/>
<dbReference type="PANTHER" id="PTHR22932">
    <property type="entry name" value="TELOMERASE-BINDING PROTEIN P23 HSP90 CO-CHAPERONE"/>
    <property type="match status" value="1"/>
</dbReference>
<dbReference type="Gene3D" id="2.60.40.790">
    <property type="match status" value="1"/>
</dbReference>
<dbReference type="Pfam" id="PF04969">
    <property type="entry name" value="CS"/>
    <property type="match status" value="1"/>
</dbReference>
<dbReference type="OMA" id="IEHKVTD"/>
<protein>
    <recommendedName>
        <fullName evidence="2">CS domain-containing protein</fullName>
    </recommendedName>
</protein>
<sequence>MATFTPTVLWAQRNNLIYLTVDVPDIDTNTDDIIITEDKIDFRVTGSGGKVYAFTIEFFAQVNPDECTREITGRHAFFTISKKADGFWDRLNKGSAKLPFVKTDFARWVDEDESDDEPDFPGAGGMGGFGGAGGFGGMGGAGGGMGDVDMAALLSQLQQGGGGMGGFPGMGDE</sequence>
<dbReference type="PANTHER" id="PTHR22932:SF1">
    <property type="entry name" value="CO-CHAPERONE PROTEIN DAF-41"/>
    <property type="match status" value="1"/>
</dbReference>
<evidence type="ECO:0000313" key="3">
    <source>
        <dbReference type="EMBL" id="KCV71937.1"/>
    </source>
</evidence>
<dbReference type="eggNOG" id="KOG3158">
    <property type="taxonomic scope" value="Eukaryota"/>
</dbReference>
<dbReference type="RefSeq" id="XP_009493515.1">
    <property type="nucleotide sequence ID" value="XM_009495240.1"/>
</dbReference>
<dbReference type="GO" id="GO:0051131">
    <property type="term" value="P:chaperone-mediated protein complex assembly"/>
    <property type="evidence" value="ECO:0007669"/>
    <property type="project" value="TreeGrafter"/>
</dbReference>
<name>A0A058ZEQ7_FONAL</name>
<dbReference type="FunFam" id="2.60.40.790:FF:000013">
    <property type="entry name" value="Very-long-chain (3R)-3-hydroxyacyl-CoA dehydratase"/>
    <property type="match status" value="1"/>
</dbReference>
<dbReference type="Proteomes" id="UP000030693">
    <property type="component" value="Unassembled WGS sequence"/>
</dbReference>
<organism evidence="3">
    <name type="scientific">Fonticula alba</name>
    <name type="common">Slime mold</name>
    <dbReference type="NCBI Taxonomy" id="691883"/>
    <lineage>
        <taxon>Eukaryota</taxon>
        <taxon>Rotosphaerida</taxon>
        <taxon>Fonticulaceae</taxon>
        <taxon>Fonticula</taxon>
    </lineage>
</organism>
<dbReference type="SUPFAM" id="SSF49764">
    <property type="entry name" value="HSP20-like chaperones"/>
    <property type="match status" value="1"/>
</dbReference>
<dbReference type="PROSITE" id="PS51203">
    <property type="entry name" value="CS"/>
    <property type="match status" value="1"/>
</dbReference>
<dbReference type="GO" id="GO:0005829">
    <property type="term" value="C:cytosol"/>
    <property type="evidence" value="ECO:0007669"/>
    <property type="project" value="TreeGrafter"/>
</dbReference>
<dbReference type="AlphaFoldDB" id="A0A058ZEQ7"/>
<feature type="domain" description="CS" evidence="2">
    <location>
        <begin position="3"/>
        <end position="92"/>
    </location>
</feature>
<dbReference type="GO" id="GO:0005634">
    <property type="term" value="C:nucleus"/>
    <property type="evidence" value="ECO:0007669"/>
    <property type="project" value="TreeGrafter"/>
</dbReference>
<dbReference type="OrthoDB" id="1564555at2759"/>
<reference evidence="3" key="1">
    <citation type="submission" date="2013-04" db="EMBL/GenBank/DDBJ databases">
        <title>The Genome Sequence of Fonticula alba ATCC 38817.</title>
        <authorList>
            <consortium name="The Broad Institute Genomics Platform"/>
            <person name="Russ C."/>
            <person name="Cuomo C."/>
            <person name="Burger G."/>
            <person name="Gray M.W."/>
            <person name="Holland P.W.H."/>
            <person name="King N."/>
            <person name="Lang F.B.F."/>
            <person name="Roger A.J."/>
            <person name="Ruiz-Trillo I."/>
            <person name="Brown M."/>
            <person name="Walker B."/>
            <person name="Young S."/>
            <person name="Zeng Q."/>
            <person name="Gargeya S."/>
            <person name="Fitzgerald M."/>
            <person name="Haas B."/>
            <person name="Abouelleil A."/>
            <person name="Allen A.W."/>
            <person name="Alvarado L."/>
            <person name="Arachchi H.M."/>
            <person name="Berlin A.M."/>
            <person name="Chapman S.B."/>
            <person name="Gainer-Dewar J."/>
            <person name="Goldberg J."/>
            <person name="Griggs A."/>
            <person name="Gujja S."/>
            <person name="Hansen M."/>
            <person name="Howarth C."/>
            <person name="Imamovic A."/>
            <person name="Ireland A."/>
            <person name="Larimer J."/>
            <person name="McCowan C."/>
            <person name="Murphy C."/>
            <person name="Pearson M."/>
            <person name="Poon T.W."/>
            <person name="Priest M."/>
            <person name="Roberts A."/>
            <person name="Saif S."/>
            <person name="Shea T."/>
            <person name="Sisk P."/>
            <person name="Sykes S."/>
            <person name="Wortman J."/>
            <person name="Nusbaum C."/>
            <person name="Birren B."/>
        </authorList>
    </citation>
    <scope>NUCLEOTIDE SEQUENCE [LARGE SCALE GENOMIC DNA]</scope>
    <source>
        <strain evidence="3">ATCC 38817</strain>
    </source>
</reference>
<dbReference type="GO" id="GO:0051087">
    <property type="term" value="F:protein-folding chaperone binding"/>
    <property type="evidence" value="ECO:0007669"/>
    <property type="project" value="TreeGrafter"/>
</dbReference>
<evidence type="ECO:0000256" key="1">
    <source>
        <dbReference type="ARBA" id="ARBA00025733"/>
    </source>
</evidence>
<dbReference type="CDD" id="cd06465">
    <property type="entry name" value="p23_hB-ind1_like"/>
    <property type="match status" value="1"/>
</dbReference>
<dbReference type="GO" id="GO:0006457">
    <property type="term" value="P:protein folding"/>
    <property type="evidence" value="ECO:0007669"/>
    <property type="project" value="TreeGrafter"/>
</dbReference>
<dbReference type="InterPro" id="IPR008978">
    <property type="entry name" value="HSP20-like_chaperone"/>
</dbReference>
<dbReference type="InterPro" id="IPR045250">
    <property type="entry name" value="p23-like"/>
</dbReference>
<evidence type="ECO:0000259" key="2">
    <source>
        <dbReference type="PROSITE" id="PS51203"/>
    </source>
</evidence>
<comment type="similarity">
    <text evidence="1">Belongs to the p23/wos2 family.</text>
</comment>
<dbReference type="GeneID" id="20526071"/>
<dbReference type="STRING" id="691883.A0A058ZEQ7"/>
<evidence type="ECO:0000313" key="4">
    <source>
        <dbReference type="Proteomes" id="UP000030693"/>
    </source>
</evidence>